<feature type="domain" description="ATPase AAA-type core" evidence="1">
    <location>
        <begin position="48"/>
        <end position="330"/>
    </location>
</feature>
<evidence type="ECO:0000313" key="3">
    <source>
        <dbReference type="Proteomes" id="UP000277803"/>
    </source>
</evidence>
<gene>
    <name evidence="2" type="ORF">D2965_02450</name>
</gene>
<protein>
    <submittedName>
        <fullName evidence="2">ATP-binding protein</fullName>
    </submittedName>
</protein>
<dbReference type="SUPFAM" id="SSF52540">
    <property type="entry name" value="P-loop containing nucleoside triphosphate hydrolases"/>
    <property type="match status" value="1"/>
</dbReference>
<sequence>MLIDFSFKNVRSFKDEVTFSMEVGEGITDYAEENTISSDEIEVVKSSFIFGGNASGKTNVIRAFQLLRQIVVDGTPSNLVTLPIDTFANELGDTNFKIHFTKNGNLYYYELNYDWDTIISECLTMNSNVIFKRTVDEITMPPLIKDLKESLRGNQPLLFFAQTNNVPEAKEAYEWFAQDILTPNLINNNLRNQKLFRPLHTNPELKEKVLYFLRAADFNIKDIKTQEVIVPISNDPDKSEKVLLLHCEHEGPDNISFKVDYEAESIGTRIFLLLIMTILENQNNSKLFLIDEFDRSLHPKLVNILLRIFNEWNRTATQLIATTHDTDILDAPLRTDQIWFVDKSYDGVSTLDSAFDFNEQSIKDIKKNYQDGLYGADQIINDAMMKDILGISDHEEDAHHGETV</sequence>
<name>A0A3A6WH02_9FIRM</name>
<proteinExistence type="predicted"/>
<dbReference type="GO" id="GO:0005524">
    <property type="term" value="F:ATP binding"/>
    <property type="evidence" value="ECO:0007669"/>
    <property type="project" value="UniProtKB-KW"/>
</dbReference>
<dbReference type="EMBL" id="QXZZ01000013">
    <property type="protein sequence ID" value="RJY51036.1"/>
    <property type="molecule type" value="Genomic_DNA"/>
</dbReference>
<reference evidence="2 3" key="1">
    <citation type="submission" date="2018-09" db="EMBL/GenBank/DDBJ databases">
        <title>Genome sequence of Veillonella atypica isolated from periodontal Korean patients.</title>
        <authorList>
            <person name="Lee J.-H."/>
            <person name="Moon J.-H."/>
            <person name="Shin S.-Y."/>
        </authorList>
    </citation>
    <scope>NUCLEOTIDE SEQUENCE [LARGE SCALE GENOMIC DNA]</scope>
    <source>
        <strain evidence="2 3">KHUD_V1</strain>
    </source>
</reference>
<organism evidence="2 3">
    <name type="scientific">Veillonella atypica</name>
    <dbReference type="NCBI Taxonomy" id="39777"/>
    <lineage>
        <taxon>Bacteria</taxon>
        <taxon>Bacillati</taxon>
        <taxon>Bacillota</taxon>
        <taxon>Negativicutes</taxon>
        <taxon>Veillonellales</taxon>
        <taxon>Veillonellaceae</taxon>
        <taxon>Veillonella</taxon>
    </lineage>
</organism>
<keyword evidence="2" id="KW-0067">ATP-binding</keyword>
<evidence type="ECO:0000259" key="1">
    <source>
        <dbReference type="Pfam" id="PF13304"/>
    </source>
</evidence>
<dbReference type="Proteomes" id="UP000277803">
    <property type="component" value="Unassembled WGS sequence"/>
</dbReference>
<keyword evidence="2" id="KW-0547">Nucleotide-binding</keyword>
<accession>A0A3A6WH02</accession>
<dbReference type="AlphaFoldDB" id="A0A3A6WH02"/>
<dbReference type="InterPro" id="IPR003959">
    <property type="entry name" value="ATPase_AAA_core"/>
</dbReference>
<dbReference type="CDD" id="cd00267">
    <property type="entry name" value="ABC_ATPase"/>
    <property type="match status" value="1"/>
</dbReference>
<dbReference type="PANTHER" id="PTHR40396">
    <property type="entry name" value="ATPASE-LIKE PROTEIN"/>
    <property type="match status" value="1"/>
</dbReference>
<evidence type="ECO:0000313" key="2">
    <source>
        <dbReference type="EMBL" id="RJY51036.1"/>
    </source>
</evidence>
<dbReference type="GO" id="GO:0016887">
    <property type="term" value="F:ATP hydrolysis activity"/>
    <property type="evidence" value="ECO:0007669"/>
    <property type="project" value="InterPro"/>
</dbReference>
<dbReference type="InterPro" id="IPR027417">
    <property type="entry name" value="P-loop_NTPase"/>
</dbReference>
<dbReference type="Pfam" id="PF13304">
    <property type="entry name" value="AAA_21"/>
    <property type="match status" value="1"/>
</dbReference>
<dbReference type="Gene3D" id="3.40.50.300">
    <property type="entry name" value="P-loop containing nucleotide triphosphate hydrolases"/>
    <property type="match status" value="1"/>
</dbReference>
<comment type="caution">
    <text evidence="2">The sequence shown here is derived from an EMBL/GenBank/DDBJ whole genome shotgun (WGS) entry which is preliminary data.</text>
</comment>
<dbReference type="PANTHER" id="PTHR40396:SF1">
    <property type="entry name" value="ATPASE AAA-TYPE CORE DOMAIN-CONTAINING PROTEIN"/>
    <property type="match status" value="1"/>
</dbReference>